<dbReference type="Pfam" id="PF20150">
    <property type="entry name" value="2EXR"/>
    <property type="match status" value="1"/>
</dbReference>
<dbReference type="InterPro" id="IPR045518">
    <property type="entry name" value="2EXR"/>
</dbReference>
<dbReference type="AlphaFoldDB" id="A0A8H4WXV4"/>
<protein>
    <recommendedName>
        <fullName evidence="1">2EXR domain-containing protein</fullName>
    </recommendedName>
</protein>
<dbReference type="OrthoDB" id="3561261at2759"/>
<reference evidence="2" key="2">
    <citation type="submission" date="2020-05" db="EMBL/GenBank/DDBJ databases">
        <authorList>
            <person name="Kim H.-S."/>
            <person name="Proctor R.H."/>
            <person name="Brown D.W."/>
        </authorList>
    </citation>
    <scope>NUCLEOTIDE SEQUENCE</scope>
    <source>
        <strain evidence="2">NRRL 20472</strain>
    </source>
</reference>
<keyword evidence="3" id="KW-1185">Reference proteome</keyword>
<dbReference type="Proteomes" id="UP000622797">
    <property type="component" value="Unassembled WGS sequence"/>
</dbReference>
<reference evidence="2" key="1">
    <citation type="journal article" date="2020" name="BMC Genomics">
        <title>Correction to: Identification and distribution of gene clusters required for synthesis of sphingolipid metabolism inhibitors in diverse species of the filamentous fungus Fusarium.</title>
        <authorList>
            <person name="Kim H.S."/>
            <person name="Lohmar J.M."/>
            <person name="Busman M."/>
            <person name="Brown D.W."/>
            <person name="Naumann T.A."/>
            <person name="Divon H.H."/>
            <person name="Lysoe E."/>
            <person name="Uhlig S."/>
            <person name="Proctor R.H."/>
        </authorList>
    </citation>
    <scope>NUCLEOTIDE SEQUENCE</scope>
    <source>
        <strain evidence="2">NRRL 20472</strain>
    </source>
</reference>
<evidence type="ECO:0000259" key="1">
    <source>
        <dbReference type="Pfam" id="PF20150"/>
    </source>
</evidence>
<organism evidence="2 3">
    <name type="scientific">Fusarium sarcochroum</name>
    <dbReference type="NCBI Taxonomy" id="1208366"/>
    <lineage>
        <taxon>Eukaryota</taxon>
        <taxon>Fungi</taxon>
        <taxon>Dikarya</taxon>
        <taxon>Ascomycota</taxon>
        <taxon>Pezizomycotina</taxon>
        <taxon>Sordariomycetes</taxon>
        <taxon>Hypocreomycetidae</taxon>
        <taxon>Hypocreales</taxon>
        <taxon>Nectriaceae</taxon>
        <taxon>Fusarium</taxon>
        <taxon>Fusarium lateritium species complex</taxon>
    </lineage>
</organism>
<dbReference type="PANTHER" id="PTHR35910:SF6">
    <property type="entry name" value="2EXR DOMAIN-CONTAINING PROTEIN"/>
    <property type="match status" value="1"/>
</dbReference>
<accession>A0A8H4WXV4</accession>
<comment type="caution">
    <text evidence="2">The sequence shown here is derived from an EMBL/GenBank/DDBJ whole genome shotgun (WGS) entry which is preliminary data.</text>
</comment>
<proteinExistence type="predicted"/>
<name>A0A8H4WXV4_9HYPO</name>
<feature type="domain" description="2EXR" evidence="1">
    <location>
        <begin position="72"/>
        <end position="158"/>
    </location>
</feature>
<gene>
    <name evidence="2" type="ORF">FSARC_12278</name>
</gene>
<evidence type="ECO:0000313" key="3">
    <source>
        <dbReference type="Proteomes" id="UP000622797"/>
    </source>
</evidence>
<sequence length="292" mass="33293">MSGRDVRPSFASQMIDAILAPFTKLGPLIPKINFTSELTLTNPEGSQLLRLRAEVGPPAIQAATTYLVSPGFPQFKNLPPEIRVIIWKLSFGPPRVFRTKATSTVSGVVPMVVNHKPPPATQACKEARDISLKVGKFLFGSYGGETKSLWFNLSKDIVYWDRTKLRWTQIHHNSHELSCVKNVAVDLRKDVASCFDEAHDVSVIFPRCKRFLVVLQHKALADSDVRFFYVNDNDHIAFECVGRHRLWEEVEMDLGDCYNELYKDDETLFLDEFDMPRFYAVEVTPIRTRTQD</sequence>
<dbReference type="PANTHER" id="PTHR35910">
    <property type="entry name" value="2EXR DOMAIN-CONTAINING PROTEIN"/>
    <property type="match status" value="1"/>
</dbReference>
<evidence type="ECO:0000313" key="2">
    <source>
        <dbReference type="EMBL" id="KAF4953990.1"/>
    </source>
</evidence>
<dbReference type="EMBL" id="JABEXW010000828">
    <property type="protein sequence ID" value="KAF4953990.1"/>
    <property type="molecule type" value="Genomic_DNA"/>
</dbReference>